<comment type="subcellular location">
    <subcellularLocation>
        <location evidence="10">Cell membrane</location>
        <topology evidence="10">Peripheral membrane protein</topology>
        <orientation evidence="10">Cytoplasmic side</orientation>
    </subcellularLocation>
</comment>
<feature type="binding site" evidence="10">
    <location>
        <position position="148"/>
    </location>
    <ligand>
        <name>UDP-N-acetyl-alpha-D-glucosamine</name>
        <dbReference type="ChEBI" id="CHEBI:57705"/>
    </ligand>
</feature>
<sequence length="379" mass="39726">MATRQYAGQTTGDRLVSQQARVNSAAKTLLVMAGGTGGHVFPGLAVADLLAAQGWTIHWLGTAERMEAQLVPQHGYPLHTITIAGVRGNGLKRKILAPLHIIKAIFQARKVLKQVQPQVVLGMGGFAAGPGGVAAWLAGIPLVLHEQNAAAGVTNKLLARFAKRILMAFPGAFADAKNTQVVGNPVRTDVLTLPLPKERISAAGEPLRVLVVGGSLGAKILNETVPEALALASNIAVRHQTGRGNSQAVQAAYGALNIKADVSDFIDDMAGAYGQADLVVCRAGALTVSEVAAAGVGAIFVPLPHAVDDHQTKNAQTLSDQEAAILMPQPELSATRLAEQLHYFNEHRAALLAMAEQARSLAITDAAERVAESLRRVAK</sequence>
<dbReference type="CDD" id="cd03785">
    <property type="entry name" value="GT28_MurG"/>
    <property type="match status" value="1"/>
</dbReference>
<reference evidence="13 14" key="1">
    <citation type="submission" date="2021-03" db="EMBL/GenBank/DDBJ databases">
        <title>Oceanisphaera sp. nov., isolated from the intestine.</title>
        <authorList>
            <person name="Zhao L.-H."/>
            <person name="Shi L.-F."/>
        </authorList>
    </citation>
    <scope>NUCLEOTIDE SEQUENCE [LARGE SCALE GENOMIC DNA]</scope>
    <source>
        <strain evidence="13 14">DM8</strain>
    </source>
</reference>
<dbReference type="Pfam" id="PF03033">
    <property type="entry name" value="Glyco_transf_28"/>
    <property type="match status" value="1"/>
</dbReference>
<keyword evidence="3 10" id="KW-0328">Glycosyltransferase</keyword>
<dbReference type="SUPFAM" id="SSF53756">
    <property type="entry name" value="UDP-Glycosyltransferase/glycogen phosphorylase"/>
    <property type="match status" value="1"/>
</dbReference>
<evidence type="ECO:0000256" key="4">
    <source>
        <dbReference type="ARBA" id="ARBA00022679"/>
    </source>
</evidence>
<evidence type="ECO:0000313" key="14">
    <source>
        <dbReference type="Proteomes" id="UP000664882"/>
    </source>
</evidence>
<dbReference type="NCBIfam" id="TIGR01133">
    <property type="entry name" value="murG"/>
    <property type="match status" value="1"/>
</dbReference>
<comment type="caution">
    <text evidence="13">The sequence shown here is derived from an EMBL/GenBank/DDBJ whole genome shotgun (WGS) entry which is preliminary data.</text>
</comment>
<evidence type="ECO:0000259" key="12">
    <source>
        <dbReference type="Pfam" id="PF04101"/>
    </source>
</evidence>
<evidence type="ECO:0000313" key="13">
    <source>
        <dbReference type="EMBL" id="MBO1519296.1"/>
    </source>
</evidence>
<evidence type="ECO:0000259" key="11">
    <source>
        <dbReference type="Pfam" id="PF03033"/>
    </source>
</evidence>
<comment type="function">
    <text evidence="10">Cell wall formation. Catalyzes the transfer of a GlcNAc subunit on undecaprenyl-pyrophosphoryl-MurNAc-pentapeptide (lipid intermediate I) to form undecaprenyl-pyrophosphoryl-MurNAc-(pentapeptide)GlcNAc (lipid intermediate II).</text>
</comment>
<accession>A0ABS3NFD5</accession>
<keyword evidence="8 10" id="KW-0131">Cell cycle</keyword>
<feature type="binding site" evidence="10">
    <location>
        <position position="187"/>
    </location>
    <ligand>
        <name>UDP-N-acetyl-alpha-D-glucosamine</name>
        <dbReference type="ChEBI" id="CHEBI:57705"/>
    </ligand>
</feature>
<evidence type="ECO:0000256" key="6">
    <source>
        <dbReference type="ARBA" id="ARBA00022984"/>
    </source>
</evidence>
<evidence type="ECO:0000256" key="1">
    <source>
        <dbReference type="ARBA" id="ARBA00022475"/>
    </source>
</evidence>
<dbReference type="EMBL" id="JAGDFX010000006">
    <property type="protein sequence ID" value="MBO1519296.1"/>
    <property type="molecule type" value="Genomic_DNA"/>
</dbReference>
<dbReference type="PANTHER" id="PTHR21015">
    <property type="entry name" value="UDP-N-ACETYLGLUCOSAMINE--N-ACETYLMURAMYL-(PENTAPEPTIDE) PYROPHOSPHORYL-UNDECAPRENOL N-ACETYLGLUCOSAMINE TRANSFERASE 1"/>
    <property type="match status" value="1"/>
</dbReference>
<comment type="similarity">
    <text evidence="10">Belongs to the glycosyltransferase 28 family. MurG subfamily.</text>
</comment>
<comment type="pathway">
    <text evidence="10">Cell wall biogenesis; peptidoglycan biosynthesis.</text>
</comment>
<evidence type="ECO:0000256" key="9">
    <source>
        <dbReference type="ARBA" id="ARBA00023316"/>
    </source>
</evidence>
<dbReference type="PANTHER" id="PTHR21015:SF22">
    <property type="entry name" value="GLYCOSYLTRANSFERASE"/>
    <property type="match status" value="1"/>
</dbReference>
<feature type="domain" description="Glycosyltransferase family 28 N-terminal" evidence="11">
    <location>
        <begin position="30"/>
        <end position="166"/>
    </location>
</feature>
<name>A0ABS3NFD5_9GAMM</name>
<keyword evidence="9 10" id="KW-0961">Cell wall biogenesis/degradation</keyword>
<evidence type="ECO:0000256" key="5">
    <source>
        <dbReference type="ARBA" id="ARBA00022960"/>
    </source>
</evidence>
<gene>
    <name evidence="10 13" type="primary">murG</name>
    <name evidence="13" type="ORF">J3U76_06585</name>
</gene>
<keyword evidence="7 10" id="KW-0472">Membrane</keyword>
<dbReference type="GO" id="GO:0016757">
    <property type="term" value="F:glycosyltransferase activity"/>
    <property type="evidence" value="ECO:0007669"/>
    <property type="project" value="UniProtKB-KW"/>
</dbReference>
<organism evidence="13 14">
    <name type="scientific">Oceanisphaera pacifica</name>
    <dbReference type="NCBI Taxonomy" id="2818389"/>
    <lineage>
        <taxon>Bacteria</taxon>
        <taxon>Pseudomonadati</taxon>
        <taxon>Pseudomonadota</taxon>
        <taxon>Gammaproteobacteria</taxon>
        <taxon>Aeromonadales</taxon>
        <taxon>Aeromonadaceae</taxon>
        <taxon>Oceanisphaera</taxon>
    </lineage>
</organism>
<keyword evidence="6 10" id="KW-0573">Peptidoglycan synthesis</keyword>
<evidence type="ECO:0000256" key="2">
    <source>
        <dbReference type="ARBA" id="ARBA00022618"/>
    </source>
</evidence>
<keyword evidence="4 10" id="KW-0808">Transferase</keyword>
<feature type="binding site" evidence="10">
    <location>
        <begin position="36"/>
        <end position="38"/>
    </location>
    <ligand>
        <name>UDP-N-acetyl-alpha-D-glucosamine</name>
        <dbReference type="ChEBI" id="CHEBI:57705"/>
    </ligand>
</feature>
<keyword evidence="14" id="KW-1185">Reference proteome</keyword>
<dbReference type="InterPro" id="IPR007235">
    <property type="entry name" value="Glyco_trans_28_C"/>
</dbReference>
<dbReference type="InterPro" id="IPR004276">
    <property type="entry name" value="GlycoTrans_28_N"/>
</dbReference>
<feature type="domain" description="Glycosyl transferase family 28 C-terminal" evidence="12">
    <location>
        <begin position="209"/>
        <end position="369"/>
    </location>
</feature>
<feature type="binding site" evidence="10">
    <location>
        <position position="266"/>
    </location>
    <ligand>
        <name>UDP-N-acetyl-alpha-D-glucosamine</name>
        <dbReference type="ChEBI" id="CHEBI:57705"/>
    </ligand>
</feature>
<keyword evidence="5 10" id="KW-0133">Cell shape</keyword>
<feature type="binding site" evidence="10">
    <location>
        <begin position="285"/>
        <end position="290"/>
    </location>
    <ligand>
        <name>UDP-N-acetyl-alpha-D-glucosamine</name>
        <dbReference type="ChEBI" id="CHEBI:57705"/>
    </ligand>
</feature>
<proteinExistence type="inferred from homology"/>
<dbReference type="Proteomes" id="UP000664882">
    <property type="component" value="Unassembled WGS sequence"/>
</dbReference>
<dbReference type="Pfam" id="PF04101">
    <property type="entry name" value="Glyco_tran_28_C"/>
    <property type="match status" value="1"/>
</dbReference>
<feature type="binding site" evidence="10">
    <location>
        <position position="311"/>
    </location>
    <ligand>
        <name>UDP-N-acetyl-alpha-D-glucosamine</name>
        <dbReference type="ChEBI" id="CHEBI:57705"/>
    </ligand>
</feature>
<comment type="catalytic activity">
    <reaction evidence="10">
        <text>di-trans,octa-cis-undecaprenyl diphospho-N-acetyl-alpha-D-muramoyl-L-alanyl-D-glutamyl-meso-2,6-diaminopimeloyl-D-alanyl-D-alanine + UDP-N-acetyl-alpha-D-glucosamine = di-trans,octa-cis-undecaprenyl diphospho-[N-acetyl-alpha-D-glucosaminyl-(1-&gt;4)]-N-acetyl-alpha-D-muramoyl-L-alanyl-D-glutamyl-meso-2,6-diaminopimeloyl-D-alanyl-D-alanine + UDP + H(+)</text>
        <dbReference type="Rhea" id="RHEA:31227"/>
        <dbReference type="ChEBI" id="CHEBI:15378"/>
        <dbReference type="ChEBI" id="CHEBI:57705"/>
        <dbReference type="ChEBI" id="CHEBI:58223"/>
        <dbReference type="ChEBI" id="CHEBI:61387"/>
        <dbReference type="ChEBI" id="CHEBI:61388"/>
        <dbReference type="EC" id="2.4.1.227"/>
    </reaction>
</comment>
<evidence type="ECO:0000256" key="3">
    <source>
        <dbReference type="ARBA" id="ARBA00022676"/>
    </source>
</evidence>
<keyword evidence="2 10" id="KW-0132">Cell division</keyword>
<keyword evidence="1 10" id="KW-1003">Cell membrane</keyword>
<protein>
    <recommendedName>
        <fullName evidence="10">UDP-N-acetylglucosamine--N-acetylmuramyl-(pentapeptide) pyrophosphoryl-undecaprenol N-acetylglucosamine transferase</fullName>
        <ecNumber evidence="10">2.4.1.227</ecNumber>
    </recommendedName>
    <alternativeName>
        <fullName evidence="10">Undecaprenyl-PP-MurNAc-pentapeptide-UDPGlcNAc GlcNAc transferase</fullName>
    </alternativeName>
</protein>
<evidence type="ECO:0000256" key="7">
    <source>
        <dbReference type="ARBA" id="ARBA00023136"/>
    </source>
</evidence>
<dbReference type="InterPro" id="IPR006009">
    <property type="entry name" value="GlcNAc_MurG"/>
</dbReference>
<dbReference type="EC" id="2.4.1.227" evidence="10"/>
<evidence type="ECO:0000256" key="10">
    <source>
        <dbReference type="HAMAP-Rule" id="MF_00033"/>
    </source>
</evidence>
<feature type="binding site" evidence="10">
    <location>
        <position position="215"/>
    </location>
    <ligand>
        <name>UDP-N-acetyl-alpha-D-glucosamine</name>
        <dbReference type="ChEBI" id="CHEBI:57705"/>
    </ligand>
</feature>
<dbReference type="Gene3D" id="3.40.50.2000">
    <property type="entry name" value="Glycogen Phosphorylase B"/>
    <property type="match status" value="2"/>
</dbReference>
<dbReference type="HAMAP" id="MF_00033">
    <property type="entry name" value="MurG"/>
    <property type="match status" value="1"/>
</dbReference>
<evidence type="ECO:0000256" key="8">
    <source>
        <dbReference type="ARBA" id="ARBA00023306"/>
    </source>
</evidence>